<protein>
    <submittedName>
        <fullName evidence="1">Uncharacterized protein</fullName>
    </submittedName>
</protein>
<comment type="caution">
    <text evidence="1">The sequence shown here is derived from an EMBL/GenBank/DDBJ whole genome shotgun (WGS) entry which is preliminary data.</text>
</comment>
<proteinExistence type="predicted"/>
<evidence type="ECO:0000313" key="1">
    <source>
        <dbReference type="EMBL" id="OUN02177.1"/>
    </source>
</evidence>
<dbReference type="EMBL" id="NFHB01000009">
    <property type="protein sequence ID" value="OUN02177.1"/>
    <property type="molecule type" value="Genomic_DNA"/>
</dbReference>
<sequence length="82" mass="8798">MHGDTIVAKYSYLWDGTKLSATDSAGNGLYYSGSLIYTKHGAALTMESCALTGGRFVATATGVEARYFVTDHLPFDNRNGVI</sequence>
<organism evidence="1 2">
    <name type="scientific">Alistipes onderdonkii</name>
    <dbReference type="NCBI Taxonomy" id="328813"/>
    <lineage>
        <taxon>Bacteria</taxon>
        <taxon>Pseudomonadati</taxon>
        <taxon>Bacteroidota</taxon>
        <taxon>Bacteroidia</taxon>
        <taxon>Bacteroidales</taxon>
        <taxon>Rikenellaceae</taxon>
        <taxon>Alistipes</taxon>
    </lineage>
</organism>
<gene>
    <name evidence="1" type="ORF">B5G41_12495</name>
</gene>
<dbReference type="AlphaFoldDB" id="A0A1Y3QUS8"/>
<accession>A0A1Y3QUS8</accession>
<dbReference type="Proteomes" id="UP000195772">
    <property type="component" value="Unassembled WGS sequence"/>
</dbReference>
<name>A0A1Y3QUS8_9BACT</name>
<evidence type="ECO:0000313" key="2">
    <source>
        <dbReference type="Proteomes" id="UP000195772"/>
    </source>
</evidence>
<reference evidence="2" key="1">
    <citation type="submission" date="2017-04" db="EMBL/GenBank/DDBJ databases">
        <title>Function of individual gut microbiota members based on whole genome sequencing of pure cultures obtained from chicken caecum.</title>
        <authorList>
            <person name="Medvecky M."/>
            <person name="Cejkova D."/>
            <person name="Polansky O."/>
            <person name="Karasova D."/>
            <person name="Kubasova T."/>
            <person name="Cizek A."/>
            <person name="Rychlik I."/>
        </authorList>
    </citation>
    <scope>NUCLEOTIDE SEQUENCE [LARGE SCALE GENOMIC DNA]</scope>
    <source>
        <strain evidence="2">An90</strain>
    </source>
</reference>